<feature type="compositionally biased region" description="Low complexity" evidence="1">
    <location>
        <begin position="135"/>
        <end position="149"/>
    </location>
</feature>
<dbReference type="Proteomes" id="UP001153069">
    <property type="component" value="Unassembled WGS sequence"/>
</dbReference>
<evidence type="ECO:0000313" key="2">
    <source>
        <dbReference type="EMBL" id="CAB9502179.1"/>
    </source>
</evidence>
<name>A0A9N8DGE5_9STRA</name>
<evidence type="ECO:0000256" key="1">
    <source>
        <dbReference type="SAM" id="MobiDB-lite"/>
    </source>
</evidence>
<reference evidence="2" key="1">
    <citation type="submission" date="2020-06" db="EMBL/GenBank/DDBJ databases">
        <authorList>
            <consortium name="Plant Systems Biology data submission"/>
        </authorList>
    </citation>
    <scope>NUCLEOTIDE SEQUENCE</scope>
    <source>
        <strain evidence="2">D6</strain>
    </source>
</reference>
<proteinExistence type="predicted"/>
<protein>
    <submittedName>
        <fullName evidence="2">Uncharacterized protein</fullName>
    </submittedName>
</protein>
<feature type="compositionally biased region" description="Basic and acidic residues" evidence="1">
    <location>
        <begin position="69"/>
        <end position="82"/>
    </location>
</feature>
<sequence>MSDSLQDYFSNLIGCGGMSIVSDNARSSFTNNNNGSGQFDWFQDCCSMDTTSSFTLDTTTPYFGFSRWESEPQDVVKRDSAVKRPRRRPLGEGSDNPGDENAQEDYTAIFLPTEYALDGADFDRNNKHRLPMRETTNSTNNVTTTNQTTSAAMSPNQQYGQ</sequence>
<organism evidence="2 3">
    <name type="scientific">Seminavis robusta</name>
    <dbReference type="NCBI Taxonomy" id="568900"/>
    <lineage>
        <taxon>Eukaryota</taxon>
        <taxon>Sar</taxon>
        <taxon>Stramenopiles</taxon>
        <taxon>Ochrophyta</taxon>
        <taxon>Bacillariophyta</taxon>
        <taxon>Bacillariophyceae</taxon>
        <taxon>Bacillariophycidae</taxon>
        <taxon>Naviculales</taxon>
        <taxon>Naviculaceae</taxon>
        <taxon>Seminavis</taxon>
    </lineage>
</organism>
<gene>
    <name evidence="2" type="ORF">SEMRO_129_G061700.1</name>
</gene>
<dbReference type="AlphaFoldDB" id="A0A9N8DGE5"/>
<accession>A0A9N8DGE5</accession>
<evidence type="ECO:0000313" key="3">
    <source>
        <dbReference type="Proteomes" id="UP001153069"/>
    </source>
</evidence>
<feature type="region of interest" description="Disordered" evidence="1">
    <location>
        <begin position="69"/>
        <end position="104"/>
    </location>
</feature>
<feature type="region of interest" description="Disordered" evidence="1">
    <location>
        <begin position="121"/>
        <end position="161"/>
    </location>
</feature>
<comment type="caution">
    <text evidence="2">The sequence shown here is derived from an EMBL/GenBank/DDBJ whole genome shotgun (WGS) entry which is preliminary data.</text>
</comment>
<keyword evidence="3" id="KW-1185">Reference proteome</keyword>
<feature type="compositionally biased region" description="Polar residues" evidence="1">
    <location>
        <begin position="150"/>
        <end position="161"/>
    </location>
</feature>
<dbReference type="EMBL" id="CAICTM010000128">
    <property type="protein sequence ID" value="CAB9502179.1"/>
    <property type="molecule type" value="Genomic_DNA"/>
</dbReference>